<evidence type="ECO:0000256" key="10">
    <source>
        <dbReference type="ARBA" id="ARBA00023027"/>
    </source>
</evidence>
<feature type="binding site" evidence="18">
    <location>
        <position position="173"/>
    </location>
    <ligand>
        <name>(6S)-NADPHX</name>
        <dbReference type="ChEBI" id="CHEBI:64076"/>
    </ligand>
</feature>
<dbReference type="SUPFAM" id="SSF53613">
    <property type="entry name" value="Ribokinase-like"/>
    <property type="match status" value="1"/>
</dbReference>
<dbReference type="GO" id="GO:0046496">
    <property type="term" value="P:nicotinamide nucleotide metabolic process"/>
    <property type="evidence" value="ECO:0007669"/>
    <property type="project" value="UniProtKB-UniRule"/>
</dbReference>
<evidence type="ECO:0000259" key="21">
    <source>
        <dbReference type="PROSITE" id="PS51385"/>
    </source>
</evidence>
<evidence type="ECO:0000256" key="19">
    <source>
        <dbReference type="PIRNR" id="PIRNR017184"/>
    </source>
</evidence>
<keyword evidence="9 18" id="KW-0630">Potassium</keyword>
<keyword evidence="8 17" id="KW-0521">NADP</keyword>
<dbReference type="KEGG" id="kqi:F1D05_14880"/>
<dbReference type="AlphaFoldDB" id="A0A7G6WY96"/>
<feature type="binding site" evidence="18">
    <location>
        <begin position="144"/>
        <end position="150"/>
    </location>
    <ligand>
        <name>(6S)-NADPHX</name>
        <dbReference type="ChEBI" id="CHEBI:64076"/>
    </ligand>
</feature>
<evidence type="ECO:0000256" key="18">
    <source>
        <dbReference type="HAMAP-Rule" id="MF_01966"/>
    </source>
</evidence>
<feature type="domain" description="YjeF C-terminal" evidence="20">
    <location>
        <begin position="235"/>
        <end position="487"/>
    </location>
</feature>
<organism evidence="22 23">
    <name type="scientific">Kribbella qitaiheensis</name>
    <dbReference type="NCBI Taxonomy" id="1544730"/>
    <lineage>
        <taxon>Bacteria</taxon>
        <taxon>Bacillati</taxon>
        <taxon>Actinomycetota</taxon>
        <taxon>Actinomycetes</taxon>
        <taxon>Propionibacteriales</taxon>
        <taxon>Kribbellaceae</taxon>
        <taxon>Kribbella</taxon>
    </lineage>
</organism>
<keyword evidence="7 17" id="KW-0067">ATP-binding</keyword>
<dbReference type="NCBIfam" id="TIGR00196">
    <property type="entry name" value="yjeF_cterm"/>
    <property type="match status" value="1"/>
</dbReference>
<dbReference type="GO" id="GO:0005524">
    <property type="term" value="F:ATP binding"/>
    <property type="evidence" value="ECO:0007669"/>
    <property type="project" value="UniProtKB-UniRule"/>
</dbReference>
<keyword evidence="23" id="KW-1185">Reference proteome</keyword>
<proteinExistence type="inferred from homology"/>
<dbReference type="InterPro" id="IPR029056">
    <property type="entry name" value="Ribokinase-like"/>
</dbReference>
<evidence type="ECO:0000256" key="11">
    <source>
        <dbReference type="ARBA" id="ARBA00023235"/>
    </source>
</evidence>
<comment type="similarity">
    <text evidence="18">Belongs to the NnrE/AIBP family.</text>
</comment>
<evidence type="ECO:0000256" key="16">
    <source>
        <dbReference type="ARBA" id="ARBA00049209"/>
    </source>
</evidence>
<gene>
    <name evidence="18" type="primary">nnrE</name>
    <name evidence="17" type="synonym">nnrD</name>
    <name evidence="22" type="ORF">F1D05_14880</name>
</gene>
<evidence type="ECO:0000256" key="7">
    <source>
        <dbReference type="ARBA" id="ARBA00022840"/>
    </source>
</evidence>
<evidence type="ECO:0000256" key="15">
    <source>
        <dbReference type="ARBA" id="ARBA00048238"/>
    </source>
</evidence>
<comment type="function">
    <text evidence="18">Catalyzes the epimerization of the S- and R-forms of NAD(P)HX, a damaged form of NAD(P)H that is a result of enzymatic or heat-dependent hydration. This is a prerequisite for the S-specific NAD(P)H-hydrate dehydratase to allow the repair of both epimers of NAD(P)HX.</text>
</comment>
<feature type="binding site" evidence="18">
    <location>
        <begin position="58"/>
        <end position="62"/>
    </location>
    <ligand>
        <name>(6S)-NADPHX</name>
        <dbReference type="ChEBI" id="CHEBI:64076"/>
    </ligand>
</feature>
<keyword evidence="10 17" id="KW-0520">NAD</keyword>
<dbReference type="PROSITE" id="PS51385">
    <property type="entry name" value="YJEF_N"/>
    <property type="match status" value="1"/>
</dbReference>
<comment type="subunit">
    <text evidence="17">Homotetramer.</text>
</comment>
<dbReference type="GO" id="GO:0046872">
    <property type="term" value="F:metal ion binding"/>
    <property type="evidence" value="ECO:0007669"/>
    <property type="project" value="UniProtKB-UniRule"/>
</dbReference>
<dbReference type="CDD" id="cd01171">
    <property type="entry name" value="YXKO-related"/>
    <property type="match status" value="1"/>
</dbReference>
<evidence type="ECO:0000256" key="17">
    <source>
        <dbReference type="HAMAP-Rule" id="MF_01965"/>
    </source>
</evidence>
<dbReference type="HAMAP" id="MF_01966">
    <property type="entry name" value="NADHX_epimerase"/>
    <property type="match status" value="1"/>
</dbReference>
<reference evidence="23" key="1">
    <citation type="submission" date="2019-09" db="EMBL/GenBank/DDBJ databases">
        <title>Antimicrobial potential of Antarctic Bacteria.</title>
        <authorList>
            <person name="Benaud N."/>
            <person name="Edwards R.J."/>
            <person name="Ferrari B.C."/>
        </authorList>
    </citation>
    <scope>NUCLEOTIDE SEQUENCE [LARGE SCALE GENOMIC DNA]</scope>
    <source>
        <strain evidence="23">SPB151</strain>
    </source>
</reference>
<dbReference type="Pfam" id="PF03853">
    <property type="entry name" value="YjeF_N"/>
    <property type="match status" value="1"/>
</dbReference>
<dbReference type="PROSITE" id="PS01049">
    <property type="entry name" value="YJEF_C_1"/>
    <property type="match status" value="1"/>
</dbReference>
<comment type="function">
    <text evidence="14 19">Bifunctional enzyme that catalyzes the epimerization of the S- and R-forms of NAD(P)HX and the dehydration of the S-form of NAD(P)HX at the expense of ADP, which is converted to AMP. This allows the repair of both epimers of NAD(P)HX, a damaged form of NAD(P)H that is a result of enzymatic or heat-dependent hydration.</text>
</comment>
<feature type="binding site" evidence="18">
    <location>
        <position position="176"/>
    </location>
    <ligand>
        <name>K(+)</name>
        <dbReference type="ChEBI" id="CHEBI:29103"/>
    </ligand>
</feature>
<comment type="similarity">
    <text evidence="4 19">In the C-terminal section; belongs to the NnrD/CARKD family.</text>
</comment>
<feature type="binding site" evidence="17">
    <location>
        <position position="364"/>
    </location>
    <ligand>
        <name>(6S)-NADPHX</name>
        <dbReference type="ChEBI" id="CHEBI:64076"/>
    </ligand>
</feature>
<evidence type="ECO:0000256" key="14">
    <source>
        <dbReference type="ARBA" id="ARBA00025153"/>
    </source>
</evidence>
<evidence type="ECO:0000313" key="22">
    <source>
        <dbReference type="EMBL" id="QNE18961.1"/>
    </source>
</evidence>
<dbReference type="PANTHER" id="PTHR12592">
    <property type="entry name" value="ATP-DEPENDENT (S)-NAD(P)H-HYDRATE DEHYDRATASE FAMILY MEMBER"/>
    <property type="match status" value="1"/>
</dbReference>
<dbReference type="PANTHER" id="PTHR12592:SF0">
    <property type="entry name" value="ATP-DEPENDENT (S)-NAD(P)H-HYDRATE DEHYDRATASE"/>
    <property type="match status" value="1"/>
</dbReference>
<reference evidence="22 23" key="2">
    <citation type="journal article" date="2020" name="Microbiol. Resour. Announc.">
        <title>Antarctic desert soil bacteria exhibit high novel natural product potential, evaluated through long-read genome sequencing and comparative genomics.</title>
        <authorList>
            <person name="Benaud N."/>
            <person name="Edwards R.J."/>
            <person name="Amos T.G."/>
            <person name="D'Agostino P.M."/>
            <person name="Gutierrez-Chavez C."/>
            <person name="Montgomery K."/>
            <person name="Nicetic I."/>
            <person name="Ferrari B.C."/>
        </authorList>
    </citation>
    <scope>NUCLEOTIDE SEQUENCE [LARGE SCALE GENOMIC DNA]</scope>
    <source>
        <strain evidence="22 23">SPB151</strain>
    </source>
</reference>
<dbReference type="EMBL" id="CP043661">
    <property type="protein sequence ID" value="QNE18961.1"/>
    <property type="molecule type" value="Genomic_DNA"/>
</dbReference>
<dbReference type="EC" id="4.2.1.136" evidence="19"/>
<evidence type="ECO:0000256" key="5">
    <source>
        <dbReference type="ARBA" id="ARBA00022723"/>
    </source>
</evidence>
<sequence>MRHAHTVDQVRAAEADLMARLPEGTLMQRAATGLAVAISNFLGHSYGARVVLLVGSGDNGGDALYAGEILARRGAHVTAILLSDKAHEAGIAALTAAGGRVHPADGSSTPATAPSSTRLAGAAGEARWEEAIAGADVVVDGIVGIGGRPGLKPEALAVVQVAVDHDVPIVAVDMPSGVDVDSGETPAEHVKAAFTVTFGTHKICHLVDPAAAACGPVHLVDIGLELPPAAVSAIQDADIRDLYPVPHGESDKYSRGVLGLMAGSAQYPGAAVIATSGALAGPIGMLRYVGPDEVATAVRAAHPEIVAGEGRVQAWAIGSGLGDELDVAKVRELLMSEIPVLLDADGLKALDDSGDHNAVLVTPHAGELARLLGVARKVVEAERLKYARQAAERYEVTVLLKGATTIIAAPDGQVRVSSNATPWLATAGAGDVLAGLCGSLLAAGLSPLDAGSVGAYLHGAAAQLASADGPLTAMQVAGKVAEATRLLLDLA</sequence>
<comment type="similarity">
    <text evidence="17">Belongs to the NnrD/CARKD family.</text>
</comment>
<dbReference type="GO" id="GO:0110051">
    <property type="term" value="P:metabolite repair"/>
    <property type="evidence" value="ECO:0007669"/>
    <property type="project" value="TreeGrafter"/>
</dbReference>
<dbReference type="InterPro" id="IPR004443">
    <property type="entry name" value="YjeF_N_dom"/>
</dbReference>
<dbReference type="Proteomes" id="UP000515563">
    <property type="component" value="Chromosome"/>
</dbReference>
<keyword evidence="5 18" id="KW-0479">Metal-binding</keyword>
<accession>A0A7G6WY96</accession>
<feature type="binding site" evidence="17">
    <location>
        <position position="270"/>
    </location>
    <ligand>
        <name>(6S)-NADPHX</name>
        <dbReference type="ChEBI" id="CHEBI:64076"/>
    </ligand>
</feature>
<dbReference type="PIRSF" id="PIRSF017184">
    <property type="entry name" value="Nnr"/>
    <property type="match status" value="1"/>
</dbReference>
<dbReference type="PROSITE" id="PS51383">
    <property type="entry name" value="YJEF_C_3"/>
    <property type="match status" value="1"/>
</dbReference>
<dbReference type="Gene3D" id="3.40.50.10260">
    <property type="entry name" value="YjeF N-terminal domain"/>
    <property type="match status" value="1"/>
</dbReference>
<evidence type="ECO:0000256" key="12">
    <source>
        <dbReference type="ARBA" id="ARBA00023239"/>
    </source>
</evidence>
<keyword evidence="12 17" id="KW-0456">Lyase</keyword>
<evidence type="ECO:0000256" key="6">
    <source>
        <dbReference type="ARBA" id="ARBA00022741"/>
    </source>
</evidence>
<feature type="binding site" evidence="17">
    <location>
        <position position="430"/>
    </location>
    <ligand>
        <name>AMP</name>
        <dbReference type="ChEBI" id="CHEBI:456215"/>
    </ligand>
</feature>
<feature type="binding site" evidence="18">
    <location>
        <position position="59"/>
    </location>
    <ligand>
        <name>K(+)</name>
        <dbReference type="ChEBI" id="CHEBI:29103"/>
    </ligand>
</feature>
<feature type="domain" description="YjeF N-terminal" evidence="21">
    <location>
        <begin position="10"/>
        <end position="230"/>
    </location>
</feature>
<dbReference type="Pfam" id="PF01256">
    <property type="entry name" value="Carb_kinase"/>
    <property type="match status" value="1"/>
</dbReference>
<dbReference type="GO" id="GO:0052856">
    <property type="term" value="F:NAD(P)HX epimerase activity"/>
    <property type="evidence" value="ECO:0007669"/>
    <property type="project" value="UniProtKB-UniRule"/>
</dbReference>
<comment type="caution">
    <text evidence="18">Lacks conserved residue(s) required for the propagation of feature annotation.</text>
</comment>
<keyword evidence="13" id="KW-0511">Multifunctional enzyme</keyword>
<feature type="binding site" evidence="17">
    <location>
        <begin position="401"/>
        <end position="405"/>
    </location>
    <ligand>
        <name>AMP</name>
        <dbReference type="ChEBI" id="CHEBI:456215"/>
    </ligand>
</feature>
<dbReference type="InterPro" id="IPR017953">
    <property type="entry name" value="Carbohydrate_kinase_pred_CS"/>
</dbReference>
<dbReference type="GO" id="GO:0052855">
    <property type="term" value="F:ADP-dependent NAD(P)H-hydrate dehydratase activity"/>
    <property type="evidence" value="ECO:0007669"/>
    <property type="project" value="UniProtKB-UniRule"/>
</dbReference>
<protein>
    <recommendedName>
        <fullName evidence="19">Bifunctional NAD(P)H-hydrate repair enzyme</fullName>
    </recommendedName>
    <alternativeName>
        <fullName evidence="19">Nicotinamide nucleotide repair protein</fullName>
    </alternativeName>
    <domain>
        <recommendedName>
            <fullName evidence="19">ADP-dependent (S)-NAD(P)H-hydrate dehydratase</fullName>
            <ecNumber evidence="19">4.2.1.136</ecNumber>
        </recommendedName>
        <alternativeName>
            <fullName evidence="19">ADP-dependent NAD(P)HX dehydratase</fullName>
        </alternativeName>
    </domain>
    <domain>
        <recommendedName>
            <fullName evidence="19">NAD(P)H-hydrate epimerase</fullName>
            <ecNumber evidence="19">5.1.99.6</ecNumber>
        </recommendedName>
    </domain>
</protein>
<evidence type="ECO:0000256" key="4">
    <source>
        <dbReference type="ARBA" id="ARBA00009524"/>
    </source>
</evidence>
<comment type="similarity">
    <text evidence="3 19">In the N-terminal section; belongs to the NnrE/AIBP family.</text>
</comment>
<dbReference type="InterPro" id="IPR036652">
    <property type="entry name" value="YjeF_N_dom_sf"/>
</dbReference>
<dbReference type="EC" id="5.1.99.6" evidence="19"/>
<name>A0A7G6WY96_9ACTN</name>
<evidence type="ECO:0000313" key="23">
    <source>
        <dbReference type="Proteomes" id="UP000515563"/>
    </source>
</evidence>
<feature type="binding site" evidence="17">
    <location>
        <position position="431"/>
    </location>
    <ligand>
        <name>(6S)-NADPHX</name>
        <dbReference type="ChEBI" id="CHEBI:64076"/>
    </ligand>
</feature>
<comment type="catalytic activity">
    <reaction evidence="15 17 19">
        <text>(6S)-NADHX + ADP = AMP + phosphate + NADH + H(+)</text>
        <dbReference type="Rhea" id="RHEA:32223"/>
        <dbReference type="ChEBI" id="CHEBI:15378"/>
        <dbReference type="ChEBI" id="CHEBI:43474"/>
        <dbReference type="ChEBI" id="CHEBI:57945"/>
        <dbReference type="ChEBI" id="CHEBI:64074"/>
        <dbReference type="ChEBI" id="CHEBI:456215"/>
        <dbReference type="ChEBI" id="CHEBI:456216"/>
        <dbReference type="EC" id="4.2.1.136"/>
    </reaction>
</comment>
<comment type="function">
    <text evidence="17">Catalyzes the dehydration of the S-form of NAD(P)HX at the expense of ADP, which is converted to AMP. Together with NAD(P)HX epimerase, which catalyzes the epimerization of the S- and R-forms, the enzyme allows the repair of both epimers of NAD(P)HX, a damaged form of NAD(P)H that is a result of enzymatic or heat-dependent hydration.</text>
</comment>
<keyword evidence="6 17" id="KW-0547">Nucleotide-binding</keyword>
<keyword evidence="11 18" id="KW-0413">Isomerase</keyword>
<evidence type="ECO:0000256" key="1">
    <source>
        <dbReference type="ARBA" id="ARBA00000013"/>
    </source>
</evidence>
<comment type="cofactor">
    <cofactor evidence="18 19">
        <name>K(+)</name>
        <dbReference type="ChEBI" id="CHEBI:29103"/>
    </cofactor>
    <text evidence="18 19">Binds 1 potassium ion per subunit.</text>
</comment>
<dbReference type="HAMAP" id="MF_01965">
    <property type="entry name" value="NADHX_dehydratase"/>
    <property type="match status" value="1"/>
</dbReference>
<evidence type="ECO:0000256" key="2">
    <source>
        <dbReference type="ARBA" id="ARBA00000909"/>
    </source>
</evidence>
<evidence type="ECO:0000256" key="8">
    <source>
        <dbReference type="ARBA" id="ARBA00022857"/>
    </source>
</evidence>
<feature type="binding site" evidence="18">
    <location>
        <position position="140"/>
    </location>
    <ligand>
        <name>K(+)</name>
        <dbReference type="ChEBI" id="CHEBI:29103"/>
    </ligand>
</feature>
<dbReference type="RefSeq" id="WP_185448257.1">
    <property type="nucleotide sequence ID" value="NZ_CP043661.1"/>
</dbReference>
<dbReference type="SUPFAM" id="SSF64153">
    <property type="entry name" value="YjeF N-terminal domain-like"/>
    <property type="match status" value="1"/>
</dbReference>
<comment type="catalytic activity">
    <reaction evidence="1 18 19">
        <text>(6R)-NADHX = (6S)-NADHX</text>
        <dbReference type="Rhea" id="RHEA:32215"/>
        <dbReference type="ChEBI" id="CHEBI:64074"/>
        <dbReference type="ChEBI" id="CHEBI:64075"/>
        <dbReference type="EC" id="5.1.99.6"/>
    </reaction>
</comment>
<comment type="catalytic activity">
    <reaction evidence="16 17 19">
        <text>(6S)-NADPHX + ADP = AMP + phosphate + NADPH + H(+)</text>
        <dbReference type="Rhea" id="RHEA:32235"/>
        <dbReference type="ChEBI" id="CHEBI:15378"/>
        <dbReference type="ChEBI" id="CHEBI:43474"/>
        <dbReference type="ChEBI" id="CHEBI:57783"/>
        <dbReference type="ChEBI" id="CHEBI:64076"/>
        <dbReference type="ChEBI" id="CHEBI:456215"/>
        <dbReference type="ChEBI" id="CHEBI:456216"/>
        <dbReference type="EC" id="4.2.1.136"/>
    </reaction>
</comment>
<evidence type="ECO:0000256" key="13">
    <source>
        <dbReference type="ARBA" id="ARBA00023268"/>
    </source>
</evidence>
<dbReference type="InterPro" id="IPR000631">
    <property type="entry name" value="CARKD"/>
</dbReference>
<comment type="catalytic activity">
    <reaction evidence="2 18 19">
        <text>(6R)-NADPHX = (6S)-NADPHX</text>
        <dbReference type="Rhea" id="RHEA:32227"/>
        <dbReference type="ChEBI" id="CHEBI:64076"/>
        <dbReference type="ChEBI" id="CHEBI:64077"/>
        <dbReference type="EC" id="5.1.99.6"/>
    </reaction>
</comment>
<dbReference type="InterPro" id="IPR030677">
    <property type="entry name" value="Nnr"/>
</dbReference>
<comment type="cofactor">
    <cofactor evidence="17">
        <name>Mg(2+)</name>
        <dbReference type="ChEBI" id="CHEBI:18420"/>
    </cofactor>
</comment>
<evidence type="ECO:0000259" key="20">
    <source>
        <dbReference type="PROSITE" id="PS51383"/>
    </source>
</evidence>
<feature type="binding site" evidence="17">
    <location>
        <position position="320"/>
    </location>
    <ligand>
        <name>(6S)-NADPHX</name>
        <dbReference type="ChEBI" id="CHEBI:64076"/>
    </ligand>
</feature>
<evidence type="ECO:0000256" key="3">
    <source>
        <dbReference type="ARBA" id="ARBA00006001"/>
    </source>
</evidence>
<evidence type="ECO:0000256" key="9">
    <source>
        <dbReference type="ARBA" id="ARBA00022958"/>
    </source>
</evidence>
<dbReference type="Gene3D" id="3.40.1190.20">
    <property type="match status" value="1"/>
</dbReference>